<protein>
    <submittedName>
        <fullName evidence="1">Uncharacterized protein</fullName>
    </submittedName>
</protein>
<organism evidence="1 2">
    <name type="scientific">Legionella wadsworthii</name>
    <dbReference type="NCBI Taxonomy" id="28088"/>
    <lineage>
        <taxon>Bacteria</taxon>
        <taxon>Pseudomonadati</taxon>
        <taxon>Pseudomonadota</taxon>
        <taxon>Gammaproteobacteria</taxon>
        <taxon>Legionellales</taxon>
        <taxon>Legionellaceae</taxon>
        <taxon>Legionella</taxon>
    </lineage>
</organism>
<dbReference type="STRING" id="1122170.GCA_000701265_02870"/>
<evidence type="ECO:0000313" key="1">
    <source>
        <dbReference type="EMBL" id="STY28533.1"/>
    </source>
</evidence>
<dbReference type="AlphaFoldDB" id="A0A378LP45"/>
<evidence type="ECO:0000313" key="2">
    <source>
        <dbReference type="Proteomes" id="UP000255297"/>
    </source>
</evidence>
<dbReference type="EMBL" id="UGPB01000001">
    <property type="protein sequence ID" value="STY28533.1"/>
    <property type="molecule type" value="Genomic_DNA"/>
</dbReference>
<keyword evidence="2" id="KW-1185">Reference proteome</keyword>
<name>A0A378LP45_9GAMM</name>
<gene>
    <name evidence="1" type="ORF">NCTC11532_00708</name>
</gene>
<accession>A0A378LP45</accession>
<dbReference type="RefSeq" id="WP_172459784.1">
    <property type="nucleotide sequence ID" value="NZ_UGPB01000001.1"/>
</dbReference>
<proteinExistence type="predicted"/>
<dbReference type="Proteomes" id="UP000255297">
    <property type="component" value="Unassembled WGS sequence"/>
</dbReference>
<reference evidence="1 2" key="1">
    <citation type="submission" date="2018-06" db="EMBL/GenBank/DDBJ databases">
        <authorList>
            <consortium name="Pathogen Informatics"/>
            <person name="Doyle S."/>
        </authorList>
    </citation>
    <scope>NUCLEOTIDE SEQUENCE [LARGE SCALE GENOMIC DNA]</scope>
    <source>
        <strain evidence="1 2">NCTC11532</strain>
    </source>
</reference>
<sequence>MKSKELNIQKTSTKSIALKVYQQDLEIQGVNKNSLFTSSSRHKHQRKKWYE</sequence>